<sequence>MAETTTVGDAPFPPELFMDLDRSSPVPLYYQVAERIESAITSHALPAGSRIENEIALSERLGISRPTIRRAIQEVVDKGLLVRRRGIGTQVVQGQVTRGLELTSLFDDLIRGGQVPTTALLSRETLPASAAVAEALAVPLGSDTLHLRRLRSADGVPVAVLDNVLPADYLDLDTAALQSYGLYQVLRSRGTTMRVARQRIGARRASADESELLELEDGAPVLTASRTVFDDSGRAVELGTHCYRPDLYSFDVTLVQK</sequence>
<dbReference type="GO" id="GO:0045892">
    <property type="term" value="P:negative regulation of DNA-templated transcription"/>
    <property type="evidence" value="ECO:0007669"/>
    <property type="project" value="TreeGrafter"/>
</dbReference>
<comment type="caution">
    <text evidence="5">The sequence shown here is derived from an EMBL/GenBank/DDBJ whole genome shotgun (WGS) entry which is preliminary data.</text>
</comment>
<evidence type="ECO:0000313" key="5">
    <source>
        <dbReference type="EMBL" id="GGR14728.1"/>
    </source>
</evidence>
<protein>
    <submittedName>
        <fullName evidence="5">Transcriptional regulator</fullName>
    </submittedName>
</protein>
<reference evidence="5" key="1">
    <citation type="journal article" date="2014" name="Int. J. Syst. Evol. Microbiol.">
        <title>Complete genome sequence of Corynebacterium casei LMG S-19264T (=DSM 44701T), isolated from a smear-ripened cheese.</title>
        <authorList>
            <consortium name="US DOE Joint Genome Institute (JGI-PGF)"/>
            <person name="Walter F."/>
            <person name="Albersmeier A."/>
            <person name="Kalinowski J."/>
            <person name="Ruckert C."/>
        </authorList>
    </citation>
    <scope>NUCLEOTIDE SEQUENCE</scope>
    <source>
        <strain evidence="5">JCM 3346</strain>
    </source>
</reference>
<keyword evidence="1" id="KW-0805">Transcription regulation</keyword>
<keyword evidence="6" id="KW-1185">Reference proteome</keyword>
<evidence type="ECO:0000256" key="2">
    <source>
        <dbReference type="ARBA" id="ARBA00023125"/>
    </source>
</evidence>
<keyword evidence="2" id="KW-0238">DNA-binding</keyword>
<dbReference type="PANTHER" id="PTHR44846:SF17">
    <property type="entry name" value="GNTR-FAMILY TRANSCRIPTIONAL REGULATOR"/>
    <property type="match status" value="1"/>
</dbReference>
<dbReference type="Pfam" id="PF07702">
    <property type="entry name" value="UTRA"/>
    <property type="match status" value="1"/>
</dbReference>
<evidence type="ECO:0000256" key="1">
    <source>
        <dbReference type="ARBA" id="ARBA00023015"/>
    </source>
</evidence>
<dbReference type="InterPro" id="IPR000524">
    <property type="entry name" value="Tscrpt_reg_HTH_GntR"/>
</dbReference>
<feature type="domain" description="HTH gntR-type" evidence="4">
    <location>
        <begin position="26"/>
        <end position="94"/>
    </location>
</feature>
<dbReference type="CDD" id="cd07377">
    <property type="entry name" value="WHTH_GntR"/>
    <property type="match status" value="1"/>
</dbReference>
<dbReference type="AlphaFoldDB" id="A0A918F9R7"/>
<dbReference type="InterPro" id="IPR028978">
    <property type="entry name" value="Chorismate_lyase_/UTRA_dom_sf"/>
</dbReference>
<dbReference type="GO" id="GO:0003700">
    <property type="term" value="F:DNA-binding transcription factor activity"/>
    <property type="evidence" value="ECO:0007669"/>
    <property type="project" value="InterPro"/>
</dbReference>
<dbReference type="Gene3D" id="3.40.1410.10">
    <property type="entry name" value="Chorismate lyase-like"/>
    <property type="match status" value="1"/>
</dbReference>
<dbReference type="SMART" id="SM00345">
    <property type="entry name" value="HTH_GNTR"/>
    <property type="match status" value="1"/>
</dbReference>
<reference evidence="5" key="2">
    <citation type="submission" date="2020-09" db="EMBL/GenBank/DDBJ databases">
        <authorList>
            <person name="Sun Q."/>
            <person name="Ohkuma M."/>
        </authorList>
    </citation>
    <scope>NUCLEOTIDE SEQUENCE</scope>
    <source>
        <strain evidence="5">JCM 3346</strain>
    </source>
</reference>
<accession>A0A918F9R7</accession>
<dbReference type="PANTHER" id="PTHR44846">
    <property type="entry name" value="MANNOSYL-D-GLYCERATE TRANSPORT/METABOLISM SYSTEM REPRESSOR MNGR-RELATED"/>
    <property type="match status" value="1"/>
</dbReference>
<dbReference type="PROSITE" id="PS50949">
    <property type="entry name" value="HTH_GNTR"/>
    <property type="match status" value="1"/>
</dbReference>
<dbReference type="PRINTS" id="PR00035">
    <property type="entry name" value="HTHGNTR"/>
</dbReference>
<dbReference type="Proteomes" id="UP000610303">
    <property type="component" value="Unassembled WGS sequence"/>
</dbReference>
<dbReference type="InterPro" id="IPR036390">
    <property type="entry name" value="WH_DNA-bd_sf"/>
</dbReference>
<dbReference type="GO" id="GO:0003677">
    <property type="term" value="F:DNA binding"/>
    <property type="evidence" value="ECO:0007669"/>
    <property type="project" value="UniProtKB-KW"/>
</dbReference>
<dbReference type="Gene3D" id="1.10.10.10">
    <property type="entry name" value="Winged helix-like DNA-binding domain superfamily/Winged helix DNA-binding domain"/>
    <property type="match status" value="1"/>
</dbReference>
<dbReference type="InterPro" id="IPR011663">
    <property type="entry name" value="UTRA"/>
</dbReference>
<dbReference type="EMBL" id="BMRJ01000001">
    <property type="protein sequence ID" value="GGR14728.1"/>
    <property type="molecule type" value="Genomic_DNA"/>
</dbReference>
<evidence type="ECO:0000256" key="3">
    <source>
        <dbReference type="ARBA" id="ARBA00023163"/>
    </source>
</evidence>
<dbReference type="InterPro" id="IPR050679">
    <property type="entry name" value="Bact_HTH_transcr_reg"/>
</dbReference>
<dbReference type="Pfam" id="PF00392">
    <property type="entry name" value="GntR"/>
    <property type="match status" value="1"/>
</dbReference>
<dbReference type="SMART" id="SM00866">
    <property type="entry name" value="UTRA"/>
    <property type="match status" value="1"/>
</dbReference>
<evidence type="ECO:0000259" key="4">
    <source>
        <dbReference type="PROSITE" id="PS50949"/>
    </source>
</evidence>
<keyword evidence="3" id="KW-0804">Transcription</keyword>
<organism evidence="5 6">
    <name type="scientific">Agromyces mediolanus</name>
    <name type="common">Corynebacterium mediolanum</name>
    <dbReference type="NCBI Taxonomy" id="41986"/>
    <lineage>
        <taxon>Bacteria</taxon>
        <taxon>Bacillati</taxon>
        <taxon>Actinomycetota</taxon>
        <taxon>Actinomycetes</taxon>
        <taxon>Micrococcales</taxon>
        <taxon>Microbacteriaceae</taxon>
        <taxon>Agromyces</taxon>
    </lineage>
</organism>
<proteinExistence type="predicted"/>
<dbReference type="InterPro" id="IPR036388">
    <property type="entry name" value="WH-like_DNA-bd_sf"/>
</dbReference>
<dbReference type="SUPFAM" id="SSF46785">
    <property type="entry name" value="Winged helix' DNA-binding domain"/>
    <property type="match status" value="1"/>
</dbReference>
<dbReference type="SUPFAM" id="SSF64288">
    <property type="entry name" value="Chorismate lyase-like"/>
    <property type="match status" value="1"/>
</dbReference>
<evidence type="ECO:0000313" key="6">
    <source>
        <dbReference type="Proteomes" id="UP000610303"/>
    </source>
</evidence>
<gene>
    <name evidence="5" type="ORF">GCM10010196_04210</name>
</gene>
<name>A0A918F9R7_AGRME</name>